<protein>
    <submittedName>
        <fullName evidence="2">Ketopantoate reductase family protein</fullName>
    </submittedName>
</protein>
<accession>A0A3E3DWW7</accession>
<dbReference type="InterPro" id="IPR013332">
    <property type="entry name" value="KPR_N"/>
</dbReference>
<feature type="domain" description="Ketopantoate reductase N-terminal" evidence="1">
    <location>
        <begin position="3"/>
        <end position="102"/>
    </location>
</feature>
<sequence>MKIMILGLGAVGTAYGFTFKKAGHDVYHFIRENKRKSIQKRLDISFLDGRFREKGENKKDFYEVALAEDTSFDFIFISVSPGMIADAVKTIRDNELKGTLVLFNALWYTREELEEITLGYEYIIAYPLTAGNIQQNKFDFVLFKSVMLERKEKSNINNYDDIVKLFGDCDIEIEFPYDMLQWIWVYMGVSAGFITTAGRYFDLNDTKNAFFSIVNSSGAISNSFTSIRQICSIIRSRGVDLRYYKDILSNYNTPPMIAGMVIRNSLKNNEFMRRILSLDIDIKDLFYVCKVVYECGKENGIDCPVFYENYEEMIKKYQ</sequence>
<organism evidence="2 3">
    <name type="scientific">Anaerofustis stercorihominis</name>
    <dbReference type="NCBI Taxonomy" id="214853"/>
    <lineage>
        <taxon>Bacteria</taxon>
        <taxon>Bacillati</taxon>
        <taxon>Bacillota</taxon>
        <taxon>Clostridia</taxon>
        <taxon>Eubacteriales</taxon>
        <taxon>Eubacteriaceae</taxon>
        <taxon>Anaerofustis</taxon>
    </lineage>
</organism>
<dbReference type="EMBL" id="QUSM01000004">
    <property type="protein sequence ID" value="RGD73743.1"/>
    <property type="molecule type" value="Genomic_DNA"/>
</dbReference>
<dbReference type="InterPro" id="IPR036291">
    <property type="entry name" value="NAD(P)-bd_dom_sf"/>
</dbReference>
<evidence type="ECO:0000259" key="1">
    <source>
        <dbReference type="Pfam" id="PF02558"/>
    </source>
</evidence>
<proteinExistence type="predicted"/>
<comment type="caution">
    <text evidence="2">The sequence shown here is derived from an EMBL/GenBank/DDBJ whole genome shotgun (WGS) entry which is preliminary data.</text>
</comment>
<gene>
    <name evidence="2" type="ORF">DW687_08140</name>
</gene>
<dbReference type="SUPFAM" id="SSF51735">
    <property type="entry name" value="NAD(P)-binding Rossmann-fold domains"/>
    <property type="match status" value="1"/>
</dbReference>
<evidence type="ECO:0000313" key="3">
    <source>
        <dbReference type="Proteomes" id="UP000261212"/>
    </source>
</evidence>
<reference evidence="2 3" key="1">
    <citation type="submission" date="2018-08" db="EMBL/GenBank/DDBJ databases">
        <title>A genome reference for cultivated species of the human gut microbiota.</title>
        <authorList>
            <person name="Zou Y."/>
            <person name="Xue W."/>
            <person name="Luo G."/>
        </authorList>
    </citation>
    <scope>NUCLEOTIDE SEQUENCE [LARGE SCALE GENOMIC DNA]</scope>
    <source>
        <strain evidence="2 3">AM25-6</strain>
    </source>
</reference>
<name>A0A3E3DWW7_9FIRM</name>
<evidence type="ECO:0000313" key="2">
    <source>
        <dbReference type="EMBL" id="RGD73743.1"/>
    </source>
</evidence>
<dbReference type="RefSeq" id="WP_007049565.1">
    <property type="nucleotide sequence ID" value="NZ_CABKNJ010000003.1"/>
</dbReference>
<dbReference type="Proteomes" id="UP000261212">
    <property type="component" value="Unassembled WGS sequence"/>
</dbReference>
<dbReference type="Pfam" id="PF02558">
    <property type="entry name" value="ApbA"/>
    <property type="match status" value="1"/>
</dbReference>
<dbReference type="AlphaFoldDB" id="A0A3E3DWW7"/>
<dbReference type="Gene3D" id="3.40.50.720">
    <property type="entry name" value="NAD(P)-binding Rossmann-like Domain"/>
    <property type="match status" value="1"/>
</dbReference>
<dbReference type="GeneID" id="97999956"/>